<dbReference type="AlphaFoldDB" id="A0A9N9RUL3"/>
<evidence type="ECO:0000313" key="3">
    <source>
        <dbReference type="Proteomes" id="UP001153620"/>
    </source>
</evidence>
<feature type="region of interest" description="Disordered" evidence="1">
    <location>
        <begin position="351"/>
        <end position="377"/>
    </location>
</feature>
<feature type="compositionally biased region" description="Polar residues" evidence="1">
    <location>
        <begin position="394"/>
        <end position="435"/>
    </location>
</feature>
<organism evidence="2 3">
    <name type="scientific">Chironomus riparius</name>
    <dbReference type="NCBI Taxonomy" id="315576"/>
    <lineage>
        <taxon>Eukaryota</taxon>
        <taxon>Metazoa</taxon>
        <taxon>Ecdysozoa</taxon>
        <taxon>Arthropoda</taxon>
        <taxon>Hexapoda</taxon>
        <taxon>Insecta</taxon>
        <taxon>Pterygota</taxon>
        <taxon>Neoptera</taxon>
        <taxon>Endopterygota</taxon>
        <taxon>Diptera</taxon>
        <taxon>Nematocera</taxon>
        <taxon>Chironomoidea</taxon>
        <taxon>Chironomidae</taxon>
        <taxon>Chironominae</taxon>
        <taxon>Chironomus</taxon>
    </lineage>
</organism>
<sequence>MLSYMLPVEEKSQTSRNINLNLNLQNTTSTKLHTTPSDLDHDHHEHDDVDENTKLLSAEAADNYIATNYTSNRNGNLIKNGNSKINYNMNISLCNNNLINGNSTSNDNNNINNINNNHNFNNSNNVNAIIKNSDSLSNETRSADEKETDTEHSDSVATSENTVNNNVNDETSNNNGDSKKIIKMSKLGSKNVTLKRVSFGSSKGSMVETLIFETPTPLPEHAEREFFSSVNATTGGQETNGLNDSGIELQEELERSKVRVSFFQSSKPQQVSPPCSENTSLYYGDNYYNNNSLIDSFLHNSALSETDSRMTAVIPPDFNRQVSTDSGWDNPFRPDGDLSREADEIVNMIKGGKPITPTGDQSLLANGTHVDDSHDANGTAVVDSAMTKLEASPLLSQQNGTKSPQKTTTVNGDATKDAPQTQVSNQTVPGPQSASHVVIDEKKKKGRACCVIQ</sequence>
<dbReference type="EMBL" id="OU895878">
    <property type="protein sequence ID" value="CAG9803079.1"/>
    <property type="molecule type" value="Genomic_DNA"/>
</dbReference>
<reference evidence="2" key="1">
    <citation type="submission" date="2022-01" db="EMBL/GenBank/DDBJ databases">
        <authorList>
            <person name="King R."/>
        </authorList>
    </citation>
    <scope>NUCLEOTIDE SEQUENCE</scope>
</reference>
<dbReference type="OrthoDB" id="6618101at2759"/>
<feature type="region of interest" description="Disordered" evidence="1">
    <location>
        <begin position="135"/>
        <end position="179"/>
    </location>
</feature>
<keyword evidence="3" id="KW-1185">Reference proteome</keyword>
<proteinExistence type="predicted"/>
<name>A0A9N9RUL3_9DIPT</name>
<reference evidence="2" key="2">
    <citation type="submission" date="2022-10" db="EMBL/GenBank/DDBJ databases">
        <authorList>
            <consortium name="ENA_rothamsted_submissions"/>
            <consortium name="culmorum"/>
            <person name="King R."/>
        </authorList>
    </citation>
    <scope>NUCLEOTIDE SEQUENCE</scope>
</reference>
<dbReference type="Proteomes" id="UP001153620">
    <property type="component" value="Chromosome 2"/>
</dbReference>
<gene>
    <name evidence="2" type="ORF">CHIRRI_LOCUS5980</name>
</gene>
<evidence type="ECO:0000256" key="1">
    <source>
        <dbReference type="SAM" id="MobiDB-lite"/>
    </source>
</evidence>
<feature type="compositionally biased region" description="Low complexity" evidence="1">
    <location>
        <begin position="155"/>
        <end position="175"/>
    </location>
</feature>
<feature type="compositionally biased region" description="Basic and acidic residues" evidence="1">
    <location>
        <begin position="141"/>
        <end position="154"/>
    </location>
</feature>
<accession>A0A9N9RUL3</accession>
<feature type="region of interest" description="Disordered" evidence="1">
    <location>
        <begin position="392"/>
        <end position="437"/>
    </location>
</feature>
<protein>
    <submittedName>
        <fullName evidence="2">Uncharacterized protein</fullName>
    </submittedName>
</protein>
<evidence type="ECO:0000313" key="2">
    <source>
        <dbReference type="EMBL" id="CAG9803079.1"/>
    </source>
</evidence>